<dbReference type="InParanoid" id="B3S717"/>
<evidence type="ECO:0000259" key="3">
    <source>
        <dbReference type="PROSITE" id="PS51444"/>
    </source>
</evidence>
<dbReference type="GeneID" id="6757222"/>
<dbReference type="Gene3D" id="1.20.58.2220">
    <property type="entry name" value="Formin, FH2 domain"/>
    <property type="match status" value="1"/>
</dbReference>
<dbReference type="RefSeq" id="XP_002116089.1">
    <property type="nucleotide sequence ID" value="XM_002116053.1"/>
</dbReference>
<dbReference type="EMBL" id="DS985253">
    <property type="protein sequence ID" value="EDV21489.1"/>
    <property type="molecule type" value="Genomic_DNA"/>
</dbReference>
<feature type="domain" description="DAD" evidence="2">
    <location>
        <begin position="91"/>
        <end position="122"/>
    </location>
</feature>
<dbReference type="eggNOG" id="KOG1924">
    <property type="taxonomic scope" value="Eukaryota"/>
</dbReference>
<protein>
    <recommendedName>
        <fullName evidence="6">FH2 domain-containing protein</fullName>
    </recommendedName>
</protein>
<feature type="region of interest" description="Disordered" evidence="1">
    <location>
        <begin position="59"/>
        <end position="78"/>
    </location>
</feature>
<feature type="compositionally biased region" description="Basic and acidic residues" evidence="1">
    <location>
        <begin position="122"/>
        <end position="134"/>
    </location>
</feature>
<sequence length="212" mass="24854">MFDRMKKLFVELMEYFCLDSNKMSAEEYFGDMNVFLKNFENAHKDIMKWREAEEKQRRLKERAEKDKEKKRKKKEKDLSKVKTVINLDTADDQEGVLDGLMQALQTGSAFRDPTKPVRKREGKPGDRRLDEIRRNRTRGNVRSVVSPSQSLDLSDDDTPTKRLIGSPKGSRRKDVVDDVNRTPSPKTKQRHRKIGENMEIDAEKLLKRLEDL</sequence>
<dbReference type="InterPro" id="IPR051412">
    <property type="entry name" value="Formin_Homology_Diaphanous_sf"/>
</dbReference>
<dbReference type="Proteomes" id="UP000009022">
    <property type="component" value="Unassembled WGS sequence"/>
</dbReference>
<dbReference type="PROSITE" id="PS51231">
    <property type="entry name" value="DAD"/>
    <property type="match status" value="1"/>
</dbReference>
<dbReference type="HOGENOM" id="CLU_1301130_0_0_1"/>
<feature type="compositionally biased region" description="Low complexity" evidence="1">
    <location>
        <begin position="143"/>
        <end position="152"/>
    </location>
</feature>
<reference evidence="4 5" key="1">
    <citation type="journal article" date="2008" name="Nature">
        <title>The Trichoplax genome and the nature of placozoans.</title>
        <authorList>
            <person name="Srivastava M."/>
            <person name="Begovic E."/>
            <person name="Chapman J."/>
            <person name="Putnam N.H."/>
            <person name="Hellsten U."/>
            <person name="Kawashima T."/>
            <person name="Kuo A."/>
            <person name="Mitros T."/>
            <person name="Salamov A."/>
            <person name="Carpenter M.L."/>
            <person name="Signorovitch A.Y."/>
            <person name="Moreno M.A."/>
            <person name="Kamm K."/>
            <person name="Grimwood J."/>
            <person name="Schmutz J."/>
            <person name="Shapiro H."/>
            <person name="Grigoriev I.V."/>
            <person name="Buss L.W."/>
            <person name="Schierwater B."/>
            <person name="Dellaporta S.L."/>
            <person name="Rokhsar D.S."/>
        </authorList>
    </citation>
    <scope>NUCLEOTIDE SEQUENCE [LARGE SCALE GENOMIC DNA]</scope>
    <source>
        <strain evidence="4 5">Grell-BS-1999</strain>
    </source>
</reference>
<dbReference type="KEGG" id="tad:TRIADDRAFT_60004"/>
<accession>B3S717</accession>
<dbReference type="STRING" id="10228.B3S717"/>
<dbReference type="CTD" id="6757222"/>
<feature type="region of interest" description="Disordered" evidence="1">
    <location>
        <begin position="105"/>
        <end position="194"/>
    </location>
</feature>
<name>B3S717_TRIAD</name>
<evidence type="ECO:0000313" key="5">
    <source>
        <dbReference type="Proteomes" id="UP000009022"/>
    </source>
</evidence>
<evidence type="ECO:0008006" key="6">
    <source>
        <dbReference type="Google" id="ProtNLM"/>
    </source>
</evidence>
<evidence type="ECO:0000256" key="1">
    <source>
        <dbReference type="SAM" id="MobiDB-lite"/>
    </source>
</evidence>
<evidence type="ECO:0000259" key="2">
    <source>
        <dbReference type="PROSITE" id="PS51231"/>
    </source>
</evidence>
<keyword evidence="5" id="KW-1185">Reference proteome</keyword>
<dbReference type="PANTHER" id="PTHR45691">
    <property type="entry name" value="PROTEIN DIAPHANOUS"/>
    <property type="match status" value="1"/>
</dbReference>
<proteinExistence type="predicted"/>
<dbReference type="PROSITE" id="PS51444">
    <property type="entry name" value="FH2"/>
    <property type="match status" value="1"/>
</dbReference>
<organism evidence="4 5">
    <name type="scientific">Trichoplax adhaerens</name>
    <name type="common">Trichoplax reptans</name>
    <dbReference type="NCBI Taxonomy" id="10228"/>
    <lineage>
        <taxon>Eukaryota</taxon>
        <taxon>Metazoa</taxon>
        <taxon>Placozoa</taxon>
        <taxon>Uniplacotomia</taxon>
        <taxon>Trichoplacea</taxon>
        <taxon>Trichoplacidae</taxon>
        <taxon>Trichoplax</taxon>
    </lineage>
</organism>
<evidence type="ECO:0000313" key="4">
    <source>
        <dbReference type="EMBL" id="EDV21489.1"/>
    </source>
</evidence>
<dbReference type="InterPro" id="IPR014767">
    <property type="entry name" value="DAD_dom"/>
</dbReference>
<dbReference type="OrthoDB" id="1104827at2759"/>
<feature type="domain" description="FH2" evidence="3">
    <location>
        <begin position="1"/>
        <end position="65"/>
    </location>
</feature>
<gene>
    <name evidence="4" type="ORF">TRIADDRAFT_60004</name>
</gene>
<dbReference type="InterPro" id="IPR015425">
    <property type="entry name" value="FH2_Formin"/>
</dbReference>
<dbReference type="InterPro" id="IPR042201">
    <property type="entry name" value="FH2_Formin_sf"/>
</dbReference>
<dbReference type="PANTHER" id="PTHR45691:SF6">
    <property type="entry name" value="PROTEIN DIAPHANOUS"/>
    <property type="match status" value="1"/>
</dbReference>
<dbReference type="SUPFAM" id="SSF101447">
    <property type="entry name" value="Formin homology 2 domain (FH2 domain)"/>
    <property type="match status" value="1"/>
</dbReference>
<dbReference type="AlphaFoldDB" id="B3S717"/>